<dbReference type="SUPFAM" id="SSF89550">
    <property type="entry name" value="PHP domain-like"/>
    <property type="match status" value="1"/>
</dbReference>
<feature type="domain" description="UvrD-like helicase ATP-binding" evidence="12">
    <location>
        <begin position="462"/>
        <end position="707"/>
    </location>
</feature>
<dbReference type="InterPro" id="IPR000212">
    <property type="entry name" value="DNA_helicase_UvrD/REP"/>
</dbReference>
<comment type="catalytic activity">
    <reaction evidence="8">
        <text>Couples ATP hydrolysis with the unwinding of duplex DNA by translocating in the 3'-5' direction.</text>
        <dbReference type="EC" id="5.6.2.4"/>
    </reaction>
</comment>
<dbReference type="Gene3D" id="3.40.50.300">
    <property type="entry name" value="P-loop containing nucleotide triphosphate hydrolases"/>
    <property type="match status" value="4"/>
</dbReference>
<evidence type="ECO:0000256" key="6">
    <source>
        <dbReference type="ARBA" id="ARBA00023125"/>
    </source>
</evidence>
<evidence type="ECO:0000256" key="4">
    <source>
        <dbReference type="ARBA" id="ARBA00022806"/>
    </source>
</evidence>
<evidence type="ECO:0000313" key="14">
    <source>
        <dbReference type="EMBL" id="ROP38583.1"/>
    </source>
</evidence>
<dbReference type="PANTHER" id="PTHR11070:SF2">
    <property type="entry name" value="ATP-DEPENDENT DNA HELICASE SRS2"/>
    <property type="match status" value="1"/>
</dbReference>
<feature type="binding site" evidence="11">
    <location>
        <begin position="483"/>
        <end position="490"/>
    </location>
    <ligand>
        <name>ATP</name>
        <dbReference type="ChEBI" id="CHEBI:30616"/>
    </ligand>
</feature>
<evidence type="ECO:0000256" key="9">
    <source>
        <dbReference type="ARBA" id="ARBA00034808"/>
    </source>
</evidence>
<reference evidence="14 15" key="1">
    <citation type="submission" date="2018-11" db="EMBL/GenBank/DDBJ databases">
        <title>Sequencing the genomes of 1000 actinobacteria strains.</title>
        <authorList>
            <person name="Klenk H.-P."/>
        </authorList>
    </citation>
    <scope>NUCLEOTIDE SEQUENCE [LARGE SCALE GENOMIC DNA]</scope>
    <source>
        <strain evidence="14 15">DSM 44231</strain>
    </source>
</reference>
<feature type="domain" description="UvrD-like helicase C-terminal" evidence="13">
    <location>
        <begin position="708"/>
        <end position="991"/>
    </location>
</feature>
<dbReference type="EC" id="5.6.2.4" evidence="9"/>
<evidence type="ECO:0000256" key="8">
    <source>
        <dbReference type="ARBA" id="ARBA00034617"/>
    </source>
</evidence>
<dbReference type="InterPro" id="IPR014017">
    <property type="entry name" value="DNA_helicase_UvrD-like_C"/>
</dbReference>
<evidence type="ECO:0000256" key="2">
    <source>
        <dbReference type="ARBA" id="ARBA00022741"/>
    </source>
</evidence>
<keyword evidence="5 11" id="KW-0067">ATP-binding</keyword>
<evidence type="ECO:0000256" key="11">
    <source>
        <dbReference type="PROSITE-ProRule" id="PRU00560"/>
    </source>
</evidence>
<evidence type="ECO:0000256" key="10">
    <source>
        <dbReference type="ARBA" id="ARBA00048988"/>
    </source>
</evidence>
<dbReference type="GO" id="GO:0016887">
    <property type="term" value="F:ATP hydrolysis activity"/>
    <property type="evidence" value="ECO:0007669"/>
    <property type="project" value="RHEA"/>
</dbReference>
<dbReference type="Pfam" id="PF00580">
    <property type="entry name" value="UvrD-helicase"/>
    <property type="match status" value="2"/>
</dbReference>
<dbReference type="CDD" id="cd18807">
    <property type="entry name" value="SF1_C_UvrD"/>
    <property type="match status" value="1"/>
</dbReference>
<dbReference type="InterPro" id="IPR016195">
    <property type="entry name" value="Pol/histidinol_Pase-like"/>
</dbReference>
<keyword evidence="2 11" id="KW-0547">Nucleotide-binding</keyword>
<evidence type="ECO:0000259" key="13">
    <source>
        <dbReference type="PROSITE" id="PS51217"/>
    </source>
</evidence>
<dbReference type="GO" id="GO:0003677">
    <property type="term" value="F:DNA binding"/>
    <property type="evidence" value="ECO:0007669"/>
    <property type="project" value="UniProtKB-KW"/>
</dbReference>
<evidence type="ECO:0000256" key="3">
    <source>
        <dbReference type="ARBA" id="ARBA00022801"/>
    </source>
</evidence>
<protein>
    <recommendedName>
        <fullName evidence="9">DNA 3'-5' helicase</fullName>
        <ecNumber evidence="9">5.6.2.4</ecNumber>
    </recommendedName>
</protein>
<comment type="caution">
    <text evidence="14">The sequence shown here is derived from an EMBL/GenBank/DDBJ whole genome shotgun (WGS) entry which is preliminary data.</text>
</comment>
<dbReference type="InterPro" id="IPR027417">
    <property type="entry name" value="P-loop_NTPase"/>
</dbReference>
<dbReference type="SUPFAM" id="SSF52540">
    <property type="entry name" value="P-loop containing nucleoside triphosphate hydrolases"/>
    <property type="match status" value="1"/>
</dbReference>
<dbReference type="PROSITE" id="PS51198">
    <property type="entry name" value="UVRD_HELICASE_ATP_BIND"/>
    <property type="match status" value="1"/>
</dbReference>
<dbReference type="GO" id="GO:0043138">
    <property type="term" value="F:3'-5' DNA helicase activity"/>
    <property type="evidence" value="ECO:0007669"/>
    <property type="project" value="UniProtKB-EC"/>
</dbReference>
<dbReference type="Proteomes" id="UP000268727">
    <property type="component" value="Unassembled WGS sequence"/>
</dbReference>
<dbReference type="InterPro" id="IPR013986">
    <property type="entry name" value="DExx_box_DNA_helicase_dom_sf"/>
</dbReference>
<accession>A0A3N1H7U7</accession>
<dbReference type="EMBL" id="RJKM01000001">
    <property type="protein sequence ID" value="ROP38583.1"/>
    <property type="molecule type" value="Genomic_DNA"/>
</dbReference>
<dbReference type="CDD" id="cd19067">
    <property type="entry name" value="PfuEndoQ-like"/>
    <property type="match status" value="1"/>
</dbReference>
<dbReference type="PANTHER" id="PTHR11070">
    <property type="entry name" value="UVRD / RECB / PCRA DNA HELICASE FAMILY MEMBER"/>
    <property type="match status" value="1"/>
</dbReference>
<keyword evidence="3 11" id="KW-0378">Hydrolase</keyword>
<organism evidence="14 15">
    <name type="scientific">Saccharothrix texasensis</name>
    <dbReference type="NCBI Taxonomy" id="103734"/>
    <lineage>
        <taxon>Bacteria</taxon>
        <taxon>Bacillati</taxon>
        <taxon>Actinomycetota</taxon>
        <taxon>Actinomycetes</taxon>
        <taxon>Pseudonocardiales</taxon>
        <taxon>Pseudonocardiaceae</taxon>
        <taxon>Saccharothrix</taxon>
    </lineage>
</organism>
<dbReference type="OrthoDB" id="9806690at2"/>
<dbReference type="InterPro" id="IPR014016">
    <property type="entry name" value="UvrD-like_ATP-bd"/>
</dbReference>
<dbReference type="GO" id="GO:0000725">
    <property type="term" value="P:recombinational repair"/>
    <property type="evidence" value="ECO:0007669"/>
    <property type="project" value="TreeGrafter"/>
</dbReference>
<dbReference type="GO" id="GO:0005524">
    <property type="term" value="F:ATP binding"/>
    <property type="evidence" value="ECO:0007669"/>
    <property type="project" value="UniProtKB-UniRule"/>
</dbReference>
<dbReference type="Gene3D" id="1.10.10.160">
    <property type="match status" value="2"/>
</dbReference>
<dbReference type="AlphaFoldDB" id="A0A3N1H7U7"/>
<proteinExistence type="inferred from homology"/>
<evidence type="ECO:0000256" key="1">
    <source>
        <dbReference type="ARBA" id="ARBA00009922"/>
    </source>
</evidence>
<name>A0A3N1H7U7_9PSEU</name>
<evidence type="ECO:0000259" key="12">
    <source>
        <dbReference type="PROSITE" id="PS51198"/>
    </source>
</evidence>
<dbReference type="Gene3D" id="1.10.486.10">
    <property type="entry name" value="PCRA, domain 4"/>
    <property type="match status" value="2"/>
</dbReference>
<sequence>MRFVADLHIHSKYSRACSRDCDLEHLTWWARRKGISLVGTGDFTHPAWYDHLGENLVEATPGLFRLRDDLDRDIDRRLPPSLAAAPVRFMLSVEISTIYKRGDRTRKVHHLVYMPDLSSAARFNARLAKIGNLGSDGRPILGLDSRDLLEITLECGGYLVPAHVWTPWFAVLGSKSGFDAIQDCYVDLAPHIFAVETGLSSDPEMNWRVSSLDQYRLVSNSDAHSPPALGREATVFDTDLDYYSVRSALETGDGFAGSLEFFPEEGKYHVDGHRKCGVRMEPEETSAHRGICPECGKPLTVGVLSRVAELADRPHGSRPAGAAGFTSLVPLPEIVSEIVGTGPKSKKVVAEIDKLTAALGPELVILQDVPVDDIAVHSPLLAEAVTRLRRGEVVRDSGYDGEYGVITVFEPGELDRRRSAFALFDYDAPAPSTVERARPAPAPVPVAVATPVAESAGSSLLDGLDPEQRAAAEVAGGPLLIIAGPGTGKTRTLTHRIADLVTSRGVPASECLAITFTRRAAEEMAERLALLAPDAVDEVTIATFHSLGVLILREHGARFGLSASFGVADPERQLEVALSVVADGKEARELVDAGDARYKKALRAQDLVDFDDLISLPLSLLEESPPLVSGYRARWRWVSVDEYQDVDEQQYRLLRLLAPPDGNLTAIGDPDQAIYRFRGADVGFFLRFREDFPGARTVQLTRNYRSSTAVVTGAMQVIAPSSLVPGRELRPMVDHGAAPIGVHHASSEAAEAGFVARTIEQVLGGASFHAFDSGRVVGDGTQGLGFSDFAVLYRTDRQSRALVEALTQSGLPFQKRSHDRLADRPGVARIAHDLAFAGGSTVLERVRAVAGDDHTAYELLKPLAAECGADFERFHTALALGVEVDTWDPRADRISLLTLHASKGLEFPVVFIVGCEDGLLPLRWPGSDDVEAVDEERRLFFVGMTRAQRHLFLSHTSGRPKSPFLAALKAYEQLGDAQPKRKRKGTQLSLL</sequence>
<dbReference type="RefSeq" id="WP_123744202.1">
    <property type="nucleotide sequence ID" value="NZ_RJKM01000001.1"/>
</dbReference>
<keyword evidence="15" id="KW-1185">Reference proteome</keyword>
<keyword evidence="7" id="KW-0413">Isomerase</keyword>
<evidence type="ECO:0000256" key="5">
    <source>
        <dbReference type="ARBA" id="ARBA00022840"/>
    </source>
</evidence>
<comment type="similarity">
    <text evidence="1">Belongs to the helicase family. UvrD subfamily.</text>
</comment>
<keyword evidence="4 11" id="KW-0347">Helicase</keyword>
<evidence type="ECO:0000313" key="15">
    <source>
        <dbReference type="Proteomes" id="UP000268727"/>
    </source>
</evidence>
<comment type="catalytic activity">
    <reaction evidence="10">
        <text>ATP + H2O = ADP + phosphate + H(+)</text>
        <dbReference type="Rhea" id="RHEA:13065"/>
        <dbReference type="ChEBI" id="CHEBI:15377"/>
        <dbReference type="ChEBI" id="CHEBI:15378"/>
        <dbReference type="ChEBI" id="CHEBI:30616"/>
        <dbReference type="ChEBI" id="CHEBI:43474"/>
        <dbReference type="ChEBI" id="CHEBI:456216"/>
        <dbReference type="EC" id="5.6.2.4"/>
    </reaction>
</comment>
<gene>
    <name evidence="14" type="ORF">EDD40_3941</name>
</gene>
<evidence type="ECO:0000256" key="7">
    <source>
        <dbReference type="ARBA" id="ARBA00023235"/>
    </source>
</evidence>
<dbReference type="CDD" id="cd17932">
    <property type="entry name" value="DEXQc_UvrD"/>
    <property type="match status" value="1"/>
</dbReference>
<keyword evidence="6" id="KW-0238">DNA-binding</keyword>
<dbReference type="PROSITE" id="PS51217">
    <property type="entry name" value="UVRD_HELICASE_CTER"/>
    <property type="match status" value="1"/>
</dbReference>
<dbReference type="Gene3D" id="3.20.20.140">
    <property type="entry name" value="Metal-dependent hydrolases"/>
    <property type="match status" value="1"/>
</dbReference>
<dbReference type="Pfam" id="PF13361">
    <property type="entry name" value="UvrD_C"/>
    <property type="match status" value="2"/>
</dbReference>